<proteinExistence type="predicted"/>
<evidence type="ECO:0000313" key="1">
    <source>
        <dbReference type="EMBL" id="MFB9949101.1"/>
    </source>
</evidence>
<dbReference type="Proteomes" id="UP001589692">
    <property type="component" value="Unassembled WGS sequence"/>
</dbReference>
<comment type="caution">
    <text evidence="1">The sequence shown here is derived from an EMBL/GenBank/DDBJ whole genome shotgun (WGS) entry which is preliminary data.</text>
</comment>
<dbReference type="EMBL" id="JBHMAA010000011">
    <property type="protein sequence ID" value="MFB9949101.1"/>
    <property type="molecule type" value="Genomic_DNA"/>
</dbReference>
<sequence>MKCYAINDYTGSDNLYGVIGPVRFRIGSFAPGDDYRLDITQVVPFGEFHLTIVEADVTGDDEIGSVNLSDLMDFDTRKNVHGEDASYDITYFVESVSD</sequence>
<organism evidence="1 2">
    <name type="scientific">Rhizobium puerariae</name>
    <dbReference type="NCBI Taxonomy" id="1585791"/>
    <lineage>
        <taxon>Bacteria</taxon>
        <taxon>Pseudomonadati</taxon>
        <taxon>Pseudomonadota</taxon>
        <taxon>Alphaproteobacteria</taxon>
        <taxon>Hyphomicrobiales</taxon>
        <taxon>Rhizobiaceae</taxon>
        <taxon>Rhizobium/Agrobacterium group</taxon>
        <taxon>Rhizobium</taxon>
    </lineage>
</organism>
<keyword evidence="2" id="KW-1185">Reference proteome</keyword>
<evidence type="ECO:0000313" key="2">
    <source>
        <dbReference type="Proteomes" id="UP001589692"/>
    </source>
</evidence>
<gene>
    <name evidence="1" type="ORF">ACFFP0_09600</name>
</gene>
<protein>
    <submittedName>
        <fullName evidence="1">Uncharacterized protein</fullName>
    </submittedName>
</protein>
<accession>A0ABV6AEV6</accession>
<reference evidence="1 2" key="1">
    <citation type="submission" date="2024-09" db="EMBL/GenBank/DDBJ databases">
        <authorList>
            <person name="Sun Q."/>
            <person name="Mori K."/>
        </authorList>
    </citation>
    <scope>NUCLEOTIDE SEQUENCE [LARGE SCALE GENOMIC DNA]</scope>
    <source>
        <strain evidence="1 2">TBRC 4938</strain>
    </source>
</reference>
<name>A0ABV6AEV6_9HYPH</name>